<feature type="transmembrane region" description="Helical" evidence="2">
    <location>
        <begin position="217"/>
        <end position="239"/>
    </location>
</feature>
<reference evidence="4" key="1">
    <citation type="journal article" date="2023" name="Commun. Biol.">
        <title>Genome analysis of Parmales, the sister group of diatoms, reveals the evolutionary specialization of diatoms from phago-mixotrophs to photoautotrophs.</title>
        <authorList>
            <person name="Ban H."/>
            <person name="Sato S."/>
            <person name="Yoshikawa S."/>
            <person name="Yamada K."/>
            <person name="Nakamura Y."/>
            <person name="Ichinomiya M."/>
            <person name="Sato N."/>
            <person name="Blanc-Mathieu R."/>
            <person name="Endo H."/>
            <person name="Kuwata A."/>
            <person name="Ogata H."/>
        </authorList>
    </citation>
    <scope>NUCLEOTIDE SEQUENCE [LARGE SCALE GENOMIC DNA]</scope>
    <source>
        <strain evidence="4">NIES 3701</strain>
    </source>
</reference>
<dbReference type="AlphaFoldDB" id="A0A9W7EKG6"/>
<gene>
    <name evidence="3" type="ORF">TrST_g12564</name>
</gene>
<comment type="caution">
    <text evidence="3">The sequence shown here is derived from an EMBL/GenBank/DDBJ whole genome shotgun (WGS) entry which is preliminary data.</text>
</comment>
<organism evidence="3 4">
    <name type="scientific">Triparma strigata</name>
    <dbReference type="NCBI Taxonomy" id="1606541"/>
    <lineage>
        <taxon>Eukaryota</taxon>
        <taxon>Sar</taxon>
        <taxon>Stramenopiles</taxon>
        <taxon>Ochrophyta</taxon>
        <taxon>Bolidophyceae</taxon>
        <taxon>Parmales</taxon>
        <taxon>Triparmaceae</taxon>
        <taxon>Triparma</taxon>
    </lineage>
</organism>
<evidence type="ECO:0000313" key="3">
    <source>
        <dbReference type="EMBL" id="GMH82368.1"/>
    </source>
</evidence>
<evidence type="ECO:0000313" key="4">
    <source>
        <dbReference type="Proteomes" id="UP001165085"/>
    </source>
</evidence>
<keyword evidence="2" id="KW-1133">Transmembrane helix</keyword>
<keyword evidence="2" id="KW-0812">Transmembrane</keyword>
<feature type="transmembrane region" description="Helical" evidence="2">
    <location>
        <begin position="246"/>
        <end position="264"/>
    </location>
</feature>
<feature type="region of interest" description="Disordered" evidence="1">
    <location>
        <begin position="346"/>
        <end position="366"/>
    </location>
</feature>
<feature type="transmembrane region" description="Helical" evidence="2">
    <location>
        <begin position="110"/>
        <end position="136"/>
    </location>
</feature>
<keyword evidence="2" id="KW-0472">Membrane</keyword>
<sequence>MSALQLLLAYPSLSFVLFCAVAIVGGAFIVDEVSKQSDDWFWDNDPNEGRCEETEGNEANFLREPANAVSNTVFITVGIYAFMASIYDLRHFRKRSMPLLPKSEDENGGMVHHPLVSLAFGVSLFFGGYGSFYYHACSGCSEGGQLDIWSIFVMCIAVAFLLVIWSYGQLVLSGRPSWGKNLWSVVIVATWGGLCWYCKDWRDPPLWQGSWEAMYRAMLIFLGGTAAAAFILLFILIVLGVKTQALVFVPGAVATVVMGIGAWFPEEFNEDCIDIFGGEFGEGRESFFQLHALWHSMLALCMLSLYMFVRGLAVEKATLDKCVGKDGLSVMDFHLLREVRKEDGHGWAERSNSSSSNGSNIRDGVGSGLELGGVDLDENML</sequence>
<evidence type="ECO:0000256" key="2">
    <source>
        <dbReference type="SAM" id="Phobius"/>
    </source>
</evidence>
<feature type="compositionally biased region" description="Low complexity" evidence="1">
    <location>
        <begin position="351"/>
        <end position="360"/>
    </location>
</feature>
<proteinExistence type="predicted"/>
<dbReference type="Proteomes" id="UP001165085">
    <property type="component" value="Unassembled WGS sequence"/>
</dbReference>
<feature type="transmembrane region" description="Helical" evidence="2">
    <location>
        <begin position="7"/>
        <end position="30"/>
    </location>
</feature>
<accession>A0A9W7EKG6</accession>
<feature type="transmembrane region" description="Helical" evidence="2">
    <location>
        <begin position="292"/>
        <end position="309"/>
    </location>
</feature>
<keyword evidence="4" id="KW-1185">Reference proteome</keyword>
<dbReference type="OrthoDB" id="195547at2759"/>
<protein>
    <submittedName>
        <fullName evidence="3">Uncharacterized protein</fullName>
    </submittedName>
</protein>
<feature type="transmembrane region" description="Helical" evidence="2">
    <location>
        <begin position="180"/>
        <end position="197"/>
    </location>
</feature>
<dbReference type="EMBL" id="BRXY01000267">
    <property type="protein sequence ID" value="GMH82368.1"/>
    <property type="molecule type" value="Genomic_DNA"/>
</dbReference>
<evidence type="ECO:0000256" key="1">
    <source>
        <dbReference type="SAM" id="MobiDB-lite"/>
    </source>
</evidence>
<name>A0A9W7EKG6_9STRA</name>
<feature type="transmembrane region" description="Helical" evidence="2">
    <location>
        <begin position="68"/>
        <end position="89"/>
    </location>
</feature>
<feature type="transmembrane region" description="Helical" evidence="2">
    <location>
        <begin position="148"/>
        <end position="168"/>
    </location>
</feature>